<proteinExistence type="predicted"/>
<accession>A0A947DI51</accession>
<dbReference type="EMBL" id="JADOES010000044">
    <property type="protein sequence ID" value="MBT9317372.1"/>
    <property type="molecule type" value="Genomic_DNA"/>
</dbReference>
<dbReference type="InterPro" id="IPR045536">
    <property type="entry name" value="DUF6431"/>
</dbReference>
<dbReference type="RefSeq" id="WP_215610436.1">
    <property type="nucleotide sequence ID" value="NZ_JADOES010000044.1"/>
</dbReference>
<protein>
    <recommendedName>
        <fullName evidence="1">DUF6431 domain-containing protein</fullName>
    </recommendedName>
</protein>
<gene>
    <name evidence="2" type="ORF">IXB50_18275</name>
</gene>
<reference evidence="2" key="1">
    <citation type="submission" date="2020-11" db="EMBL/GenBank/DDBJ databases">
        <authorList>
            <person name="Konstantinou D."/>
            <person name="Gkelis S."/>
            <person name="Popin R."/>
            <person name="Fewer D."/>
            <person name="Sivonen K."/>
        </authorList>
    </citation>
    <scope>NUCLEOTIDE SEQUENCE</scope>
    <source>
        <strain evidence="2">TAU-MAC 1115</strain>
    </source>
</reference>
<dbReference type="Pfam" id="PF20020">
    <property type="entry name" value="DUF6431"/>
    <property type="match status" value="1"/>
</dbReference>
<evidence type="ECO:0000313" key="2">
    <source>
        <dbReference type="EMBL" id="MBT9317372.1"/>
    </source>
</evidence>
<name>A0A947DI51_9CYAN</name>
<evidence type="ECO:0000259" key="1">
    <source>
        <dbReference type="Pfam" id="PF20020"/>
    </source>
</evidence>
<dbReference type="Proteomes" id="UP000717364">
    <property type="component" value="Unassembled WGS sequence"/>
</dbReference>
<feature type="domain" description="DUF6431" evidence="1">
    <location>
        <begin position="56"/>
        <end position="138"/>
    </location>
</feature>
<organism evidence="2 3">
    <name type="scientific">Leptothoe spongobia TAU-MAC 1115</name>
    <dbReference type="NCBI Taxonomy" id="1967444"/>
    <lineage>
        <taxon>Bacteria</taxon>
        <taxon>Bacillati</taxon>
        <taxon>Cyanobacteriota</taxon>
        <taxon>Cyanophyceae</taxon>
        <taxon>Nodosilineales</taxon>
        <taxon>Cymatolegaceae</taxon>
        <taxon>Leptothoe</taxon>
        <taxon>Leptothoe spongobia</taxon>
    </lineage>
</organism>
<keyword evidence="3" id="KW-1185">Reference proteome</keyword>
<sequence length="186" mass="21685">MSQQRHNQNRTAIVYFGPTRQEYLDLVQADDHHHAYLKYIQVPLQAQLTRDKHKPECSDLSRYTVHSQRERRVKGWQGEIETLPICRVKCCACKAVFTVLPSFIPRYRRHDTDCLGKLLEMNLGMGLTQRETATIYEWVNPETGWHPGWIWQLIQWLGLSMPVALLLVRLGLLPPSMSSVMRSFPN</sequence>
<comment type="caution">
    <text evidence="2">The sequence shown here is derived from an EMBL/GenBank/DDBJ whole genome shotgun (WGS) entry which is preliminary data.</text>
</comment>
<dbReference type="AlphaFoldDB" id="A0A947DI51"/>
<evidence type="ECO:0000313" key="3">
    <source>
        <dbReference type="Proteomes" id="UP000717364"/>
    </source>
</evidence>
<reference evidence="2" key="2">
    <citation type="journal article" date="2021" name="Mar. Drugs">
        <title>Genome Reduction and Secondary Metabolism of the Marine Sponge-Associated Cyanobacterium Leptothoe.</title>
        <authorList>
            <person name="Konstantinou D."/>
            <person name="Popin R.V."/>
            <person name="Fewer D.P."/>
            <person name="Sivonen K."/>
            <person name="Gkelis S."/>
        </authorList>
    </citation>
    <scope>NUCLEOTIDE SEQUENCE</scope>
    <source>
        <strain evidence="2">TAU-MAC 1115</strain>
    </source>
</reference>